<keyword evidence="3 6" id="KW-0812">Transmembrane</keyword>
<evidence type="ECO:0000256" key="5">
    <source>
        <dbReference type="ARBA" id="ARBA00023136"/>
    </source>
</evidence>
<keyword evidence="4 6" id="KW-1133">Transmembrane helix</keyword>
<keyword evidence="2" id="KW-1003">Cell membrane</keyword>
<dbReference type="AlphaFoldDB" id="A0A3B0UIZ6"/>
<feature type="transmembrane region" description="Helical" evidence="6">
    <location>
        <begin position="155"/>
        <end position="175"/>
    </location>
</feature>
<reference evidence="8" key="1">
    <citation type="submission" date="2018-06" db="EMBL/GenBank/DDBJ databases">
        <authorList>
            <person name="Zhirakovskaya E."/>
        </authorList>
    </citation>
    <scope>NUCLEOTIDE SEQUENCE</scope>
</reference>
<evidence type="ECO:0000256" key="6">
    <source>
        <dbReference type="SAM" id="Phobius"/>
    </source>
</evidence>
<dbReference type="GO" id="GO:0005886">
    <property type="term" value="C:plasma membrane"/>
    <property type="evidence" value="ECO:0007669"/>
    <property type="project" value="UniProtKB-SubCell"/>
</dbReference>
<sequence length="262" mass="28201">MQNSATDQQKTSADKTPPSVLRRFLPVVLLGAAVVAFFASGLYQRLSLDELALQYASIRVFIEANFWLSVLVTCAIYLGATAASFPAAWLLTVAIGLIFGWATGAAIVVVGATLGASVLFFAARSLFVDFFRERAGARLNVMAQGFCNNAVSYMLFLRLAPVFPFIMVNVVPAILGVRFSVFFWTTAFGIIPGTIAYSFAGEGLRSIISERAIACSEQVAPCGQPFSASDIITSEMLIAFTLLALVSLMPVVLKHFRKTKSA</sequence>
<protein>
    <recommendedName>
        <fullName evidence="7">VTT domain-containing protein</fullName>
    </recommendedName>
</protein>
<name>A0A3B0UIZ6_9ZZZZ</name>
<dbReference type="EMBL" id="UOEQ01000224">
    <property type="protein sequence ID" value="VAW19516.1"/>
    <property type="molecule type" value="Genomic_DNA"/>
</dbReference>
<dbReference type="PANTHER" id="PTHR12677">
    <property type="entry name" value="GOLGI APPARATUS MEMBRANE PROTEIN TVP38-RELATED"/>
    <property type="match status" value="1"/>
</dbReference>
<accession>A0A3B0UIZ6</accession>
<dbReference type="InterPro" id="IPR015414">
    <property type="entry name" value="TMEM64"/>
</dbReference>
<dbReference type="PANTHER" id="PTHR12677:SF59">
    <property type="entry name" value="GOLGI APPARATUS MEMBRANE PROTEIN TVP38-RELATED"/>
    <property type="match status" value="1"/>
</dbReference>
<evidence type="ECO:0000256" key="3">
    <source>
        <dbReference type="ARBA" id="ARBA00022692"/>
    </source>
</evidence>
<evidence type="ECO:0000313" key="8">
    <source>
        <dbReference type="EMBL" id="VAW19516.1"/>
    </source>
</evidence>
<evidence type="ECO:0000256" key="2">
    <source>
        <dbReference type="ARBA" id="ARBA00022475"/>
    </source>
</evidence>
<comment type="subcellular location">
    <subcellularLocation>
        <location evidence="1">Cell membrane</location>
        <topology evidence="1">Multi-pass membrane protein</topology>
    </subcellularLocation>
</comment>
<evidence type="ECO:0000256" key="4">
    <source>
        <dbReference type="ARBA" id="ARBA00022989"/>
    </source>
</evidence>
<keyword evidence="5 6" id="KW-0472">Membrane</keyword>
<feature type="transmembrane region" description="Helical" evidence="6">
    <location>
        <begin position="236"/>
        <end position="253"/>
    </location>
</feature>
<dbReference type="Pfam" id="PF09335">
    <property type="entry name" value="VTT_dom"/>
    <property type="match status" value="1"/>
</dbReference>
<gene>
    <name evidence="8" type="ORF">MNBD_ALPHA11-1865</name>
</gene>
<feature type="transmembrane region" description="Helical" evidence="6">
    <location>
        <begin position="89"/>
        <end position="122"/>
    </location>
</feature>
<proteinExistence type="predicted"/>
<feature type="transmembrane region" description="Helical" evidence="6">
    <location>
        <begin position="181"/>
        <end position="200"/>
    </location>
</feature>
<feature type="transmembrane region" description="Helical" evidence="6">
    <location>
        <begin position="64"/>
        <end position="83"/>
    </location>
</feature>
<feature type="domain" description="VTT" evidence="7">
    <location>
        <begin position="89"/>
        <end position="202"/>
    </location>
</feature>
<evidence type="ECO:0000259" key="7">
    <source>
        <dbReference type="Pfam" id="PF09335"/>
    </source>
</evidence>
<evidence type="ECO:0000256" key="1">
    <source>
        <dbReference type="ARBA" id="ARBA00004651"/>
    </source>
</evidence>
<feature type="transmembrane region" description="Helical" evidence="6">
    <location>
        <begin position="24"/>
        <end position="43"/>
    </location>
</feature>
<organism evidence="8">
    <name type="scientific">hydrothermal vent metagenome</name>
    <dbReference type="NCBI Taxonomy" id="652676"/>
    <lineage>
        <taxon>unclassified sequences</taxon>
        <taxon>metagenomes</taxon>
        <taxon>ecological metagenomes</taxon>
    </lineage>
</organism>
<dbReference type="InterPro" id="IPR032816">
    <property type="entry name" value="VTT_dom"/>
</dbReference>